<evidence type="ECO:0000313" key="4">
    <source>
        <dbReference type="Proteomes" id="UP001524383"/>
    </source>
</evidence>
<accession>A0ABD4TPP7</accession>
<name>A0ABD4TPP7_9EURY</name>
<proteinExistence type="predicted"/>
<dbReference type="Pfam" id="PF14104">
    <property type="entry name" value="DUF4277"/>
    <property type="match status" value="1"/>
</dbReference>
<dbReference type="InterPro" id="IPR025457">
    <property type="entry name" value="DUF4277"/>
</dbReference>
<evidence type="ECO:0000313" key="3">
    <source>
        <dbReference type="EMBL" id="MCQ1539632.1"/>
    </source>
</evidence>
<dbReference type="InterPro" id="IPR012337">
    <property type="entry name" value="RNaseH-like_sf"/>
</dbReference>
<reference evidence="3 4" key="1">
    <citation type="submission" date="2019-08" db="EMBL/GenBank/DDBJ databases">
        <authorList>
            <person name="Chen S.-C."/>
            <person name="Lai M.-C."/>
            <person name="You Y.-T."/>
        </authorList>
    </citation>
    <scope>NUCLEOTIDE SEQUENCE [LARGE SCALE GENOMIC DNA]</scope>
    <source>
        <strain evidence="3 4">P2F9704a</strain>
    </source>
</reference>
<protein>
    <submittedName>
        <fullName evidence="3">IS1634 family transposase</fullName>
    </submittedName>
</protein>
<gene>
    <name evidence="3" type="ORF">FTO68_11700</name>
</gene>
<dbReference type="Proteomes" id="UP001524383">
    <property type="component" value="Unassembled WGS sequence"/>
</dbReference>
<dbReference type="PANTHER" id="PTHR34614">
    <property type="match status" value="1"/>
</dbReference>
<dbReference type="PANTHER" id="PTHR34614:SF2">
    <property type="entry name" value="TRANSPOSASE IS4-LIKE DOMAIN-CONTAINING PROTEIN"/>
    <property type="match status" value="1"/>
</dbReference>
<evidence type="ECO:0000259" key="1">
    <source>
        <dbReference type="Pfam" id="PF01609"/>
    </source>
</evidence>
<sequence>MALVDGSNVTISHLGLVAGVYDSLGIGDLIDELIPKKRHHIVSHGTAVKALLLNSLGFVERRLYIMPDYFDDIATERLLGQGIHPEHLNESLFGETLDAIARFNPTKLFTAISLTMMKKLASEPPVKPQESPRLHHDTSSFKVTGEYDSDFGTRLIQIVRGHSKDHRNDLNQFAMTLVTNQHGIPVFMEPLSGNASDKKSLLRSIQAVRNNLVTDQRIYHIADSAFYTKLNLQTLGTQCYWISHVPNTIKEAKTLIHQEGITWQPCTDERYHSYELTSEYAGIPQKWVLYHSRDQQTRSEKKFTSRIEKQRKNDETALKKIFAHEYACETDARAELERWFGKHHRYLPFNIQITSKNHRANGKKGRPKNGEELKEVFLISCKLMFNDEEVRREKERLGRFILATNDCEIDPDTLLDWYKEQGAVERGFRFLKDNSFHISEIFLKNPNRIAAVSMLMVLSLMVYTVTQWQIREILREQKTTVRDVKKQTAKPTTKRIYHLFRRVRQIEEVTDTGFKCRILNYTDELQDITRLFGSGVEKYYA</sequence>
<evidence type="ECO:0000259" key="2">
    <source>
        <dbReference type="Pfam" id="PF14104"/>
    </source>
</evidence>
<keyword evidence="4" id="KW-1185">Reference proteome</keyword>
<comment type="caution">
    <text evidence="3">The sequence shown here is derived from an EMBL/GenBank/DDBJ whole genome shotgun (WGS) entry which is preliminary data.</text>
</comment>
<dbReference type="InterPro" id="IPR047654">
    <property type="entry name" value="IS1634_transpos"/>
</dbReference>
<dbReference type="SUPFAM" id="SSF53098">
    <property type="entry name" value="Ribonuclease H-like"/>
    <property type="match status" value="1"/>
</dbReference>
<feature type="domain" description="DUF4277" evidence="2">
    <location>
        <begin position="10"/>
        <end position="113"/>
    </location>
</feature>
<dbReference type="AlphaFoldDB" id="A0ABD4TPP7"/>
<dbReference type="Pfam" id="PF01609">
    <property type="entry name" value="DDE_Tnp_1"/>
    <property type="match status" value="1"/>
</dbReference>
<organism evidence="3 4">
    <name type="scientific">Methanocalculus taiwanensis</name>
    <dbReference type="NCBI Taxonomy" id="106207"/>
    <lineage>
        <taxon>Archaea</taxon>
        <taxon>Methanobacteriati</taxon>
        <taxon>Methanobacteriota</taxon>
        <taxon>Stenosarchaea group</taxon>
        <taxon>Methanomicrobia</taxon>
        <taxon>Methanomicrobiales</taxon>
        <taxon>Methanocalculaceae</taxon>
        <taxon>Methanocalculus</taxon>
    </lineage>
</organism>
<dbReference type="InterPro" id="IPR002559">
    <property type="entry name" value="Transposase_11"/>
</dbReference>
<dbReference type="EMBL" id="VOTZ01000063">
    <property type="protein sequence ID" value="MCQ1539632.1"/>
    <property type="molecule type" value="Genomic_DNA"/>
</dbReference>
<dbReference type="NCBIfam" id="NF033559">
    <property type="entry name" value="transpos_IS1634"/>
    <property type="match status" value="1"/>
</dbReference>
<feature type="domain" description="Transposase IS4-like" evidence="1">
    <location>
        <begin position="160"/>
        <end position="461"/>
    </location>
</feature>
<dbReference type="RefSeq" id="WP_255333606.1">
    <property type="nucleotide sequence ID" value="NZ_VOTZ01000063.1"/>
</dbReference>